<dbReference type="GO" id="GO:0003676">
    <property type="term" value="F:nucleic acid binding"/>
    <property type="evidence" value="ECO:0007669"/>
    <property type="project" value="InterPro"/>
</dbReference>
<dbReference type="CDD" id="cd06222">
    <property type="entry name" value="RNase_H_like"/>
    <property type="match status" value="1"/>
</dbReference>
<dbReference type="EnsemblPlants" id="PNT61673">
    <property type="protein sequence ID" value="PNT61673"/>
    <property type="gene ID" value="BRADI_5g18543v3"/>
</dbReference>
<accession>A0A2K2CI25</accession>
<dbReference type="Pfam" id="PF13456">
    <property type="entry name" value="RVT_3"/>
    <property type="match status" value="1"/>
</dbReference>
<feature type="domain" description="RNase H type-1" evidence="1">
    <location>
        <begin position="158"/>
        <end position="202"/>
    </location>
</feature>
<reference evidence="2" key="2">
    <citation type="submission" date="2017-06" db="EMBL/GenBank/DDBJ databases">
        <title>WGS assembly of Brachypodium distachyon.</title>
        <authorList>
            <consortium name="The International Brachypodium Initiative"/>
            <person name="Lucas S."/>
            <person name="Harmon-Smith M."/>
            <person name="Lail K."/>
            <person name="Tice H."/>
            <person name="Grimwood J."/>
            <person name="Bruce D."/>
            <person name="Barry K."/>
            <person name="Shu S."/>
            <person name="Lindquist E."/>
            <person name="Wang M."/>
            <person name="Pitluck S."/>
            <person name="Vogel J.P."/>
            <person name="Garvin D.F."/>
            <person name="Mockler T.C."/>
            <person name="Schmutz J."/>
            <person name="Rokhsar D."/>
            <person name="Bevan M.W."/>
        </authorList>
    </citation>
    <scope>NUCLEOTIDE SEQUENCE</scope>
    <source>
        <strain evidence="2">Bd21</strain>
    </source>
</reference>
<protein>
    <recommendedName>
        <fullName evidence="1">RNase H type-1 domain-containing protein</fullName>
    </recommendedName>
</protein>
<evidence type="ECO:0000313" key="3">
    <source>
        <dbReference type="EnsemblPlants" id="PNT61673"/>
    </source>
</evidence>
<organism evidence="2">
    <name type="scientific">Brachypodium distachyon</name>
    <name type="common">Purple false brome</name>
    <name type="synonym">Trachynia distachya</name>
    <dbReference type="NCBI Taxonomy" id="15368"/>
    <lineage>
        <taxon>Eukaryota</taxon>
        <taxon>Viridiplantae</taxon>
        <taxon>Streptophyta</taxon>
        <taxon>Embryophyta</taxon>
        <taxon>Tracheophyta</taxon>
        <taxon>Spermatophyta</taxon>
        <taxon>Magnoliopsida</taxon>
        <taxon>Liliopsida</taxon>
        <taxon>Poales</taxon>
        <taxon>Poaceae</taxon>
        <taxon>BOP clade</taxon>
        <taxon>Pooideae</taxon>
        <taxon>Stipodae</taxon>
        <taxon>Brachypodieae</taxon>
        <taxon>Brachypodium</taxon>
    </lineage>
</organism>
<sequence length="259" mass="28751">MEKTRICQVCGAEEDDSFHAMVHCPNARGIWQAMRPHWDIPDPRRLRNTGPGWLLHAILPMEKTKAAMLLVMFWCIWHVHNDITHDKILAPVEASRHFLCSYMDSLLLNKQYPCVDAVKGKQICSYSARSKLNRRDHDQPRAVQAQWKPPAPDSVKLNVDGSFSPDDGSAGIGLVLRNHKGEVLFSACCSLSRCIDALDTELGLHAAIGWTDKIIVLESGLCRSTGDGGSQRFGQVAFRLVCEGDPPLARCAASYCVQS</sequence>
<dbReference type="OrthoDB" id="694273at2759"/>
<reference evidence="2 3" key="1">
    <citation type="journal article" date="2010" name="Nature">
        <title>Genome sequencing and analysis of the model grass Brachypodium distachyon.</title>
        <authorList>
            <consortium name="International Brachypodium Initiative"/>
        </authorList>
    </citation>
    <scope>NUCLEOTIDE SEQUENCE [LARGE SCALE GENOMIC DNA]</scope>
    <source>
        <strain evidence="2 3">Bd21</strain>
    </source>
</reference>
<keyword evidence="4" id="KW-1185">Reference proteome</keyword>
<dbReference type="Proteomes" id="UP000008810">
    <property type="component" value="Chromosome 5"/>
</dbReference>
<gene>
    <name evidence="2" type="ORF">BRADI_5g18543v3</name>
</gene>
<dbReference type="PANTHER" id="PTHR47074:SF11">
    <property type="entry name" value="REVERSE TRANSCRIPTASE-LIKE PROTEIN"/>
    <property type="match status" value="1"/>
</dbReference>
<dbReference type="InterPro" id="IPR002156">
    <property type="entry name" value="RNaseH_domain"/>
</dbReference>
<dbReference type="PANTHER" id="PTHR47074">
    <property type="entry name" value="BNAC02G40300D PROTEIN"/>
    <property type="match status" value="1"/>
</dbReference>
<dbReference type="ExpressionAtlas" id="A0A2K2CI25">
    <property type="expression patterns" value="differential"/>
</dbReference>
<dbReference type="GO" id="GO:0004523">
    <property type="term" value="F:RNA-DNA hybrid ribonuclease activity"/>
    <property type="evidence" value="ECO:0007669"/>
    <property type="project" value="InterPro"/>
</dbReference>
<reference evidence="3" key="3">
    <citation type="submission" date="2018-08" db="UniProtKB">
        <authorList>
            <consortium name="EnsemblPlants"/>
        </authorList>
    </citation>
    <scope>IDENTIFICATION</scope>
    <source>
        <strain evidence="3">cv. Bd21</strain>
    </source>
</reference>
<evidence type="ECO:0000313" key="4">
    <source>
        <dbReference type="Proteomes" id="UP000008810"/>
    </source>
</evidence>
<dbReference type="AlphaFoldDB" id="A0A2K2CI25"/>
<dbReference type="InterPro" id="IPR052929">
    <property type="entry name" value="RNase_H-like_EbsB-rel"/>
</dbReference>
<dbReference type="InParanoid" id="A0A2K2CI25"/>
<dbReference type="InterPro" id="IPR044730">
    <property type="entry name" value="RNase_H-like_dom_plant"/>
</dbReference>
<dbReference type="EMBL" id="CM000884">
    <property type="protein sequence ID" value="PNT61673.1"/>
    <property type="molecule type" value="Genomic_DNA"/>
</dbReference>
<proteinExistence type="predicted"/>
<name>A0A2K2CI25_BRADI</name>
<evidence type="ECO:0000313" key="2">
    <source>
        <dbReference type="EMBL" id="PNT61673.1"/>
    </source>
</evidence>
<dbReference type="Gramene" id="PNT61673">
    <property type="protein sequence ID" value="PNT61673"/>
    <property type="gene ID" value="BRADI_5g18543v3"/>
</dbReference>
<evidence type="ECO:0000259" key="1">
    <source>
        <dbReference type="Pfam" id="PF13456"/>
    </source>
</evidence>